<accession>A0ABD2WC86</accession>
<keyword evidence="2" id="KW-1185">Reference proteome</keyword>
<comment type="caution">
    <text evidence="1">The sequence shown here is derived from an EMBL/GenBank/DDBJ whole genome shotgun (WGS) entry which is preliminary data.</text>
</comment>
<proteinExistence type="predicted"/>
<dbReference type="AlphaFoldDB" id="A0ABD2WC86"/>
<evidence type="ECO:0000313" key="1">
    <source>
        <dbReference type="EMBL" id="KAL3390531.1"/>
    </source>
</evidence>
<organism evidence="1 2">
    <name type="scientific">Trichogramma kaykai</name>
    <dbReference type="NCBI Taxonomy" id="54128"/>
    <lineage>
        <taxon>Eukaryota</taxon>
        <taxon>Metazoa</taxon>
        <taxon>Ecdysozoa</taxon>
        <taxon>Arthropoda</taxon>
        <taxon>Hexapoda</taxon>
        <taxon>Insecta</taxon>
        <taxon>Pterygota</taxon>
        <taxon>Neoptera</taxon>
        <taxon>Endopterygota</taxon>
        <taxon>Hymenoptera</taxon>
        <taxon>Apocrita</taxon>
        <taxon>Proctotrupomorpha</taxon>
        <taxon>Chalcidoidea</taxon>
        <taxon>Trichogrammatidae</taxon>
        <taxon>Trichogramma</taxon>
    </lineage>
</organism>
<sequence length="74" mass="8320">MIEAQDGQSGCYYDEVRSAARRGAATEARRTMGKKGAKRKTRWRTLSIGSEYCSSNTTSSNPPSYRCLFVCMWV</sequence>
<gene>
    <name evidence="1" type="ORF">TKK_014681</name>
</gene>
<dbReference type="Proteomes" id="UP001627154">
    <property type="component" value="Unassembled WGS sequence"/>
</dbReference>
<evidence type="ECO:0000313" key="2">
    <source>
        <dbReference type="Proteomes" id="UP001627154"/>
    </source>
</evidence>
<name>A0ABD2WC86_9HYME</name>
<reference evidence="1 2" key="1">
    <citation type="journal article" date="2024" name="bioRxiv">
        <title>A reference genome for Trichogramma kaykai: A tiny desert-dwelling parasitoid wasp with competing sex-ratio distorters.</title>
        <authorList>
            <person name="Culotta J."/>
            <person name="Lindsey A.R."/>
        </authorList>
    </citation>
    <scope>NUCLEOTIDE SEQUENCE [LARGE SCALE GENOMIC DNA]</scope>
    <source>
        <strain evidence="1 2">KSX58</strain>
    </source>
</reference>
<protein>
    <submittedName>
        <fullName evidence="1">Uncharacterized protein</fullName>
    </submittedName>
</protein>
<dbReference type="EMBL" id="JBJJXI010000117">
    <property type="protein sequence ID" value="KAL3390531.1"/>
    <property type="molecule type" value="Genomic_DNA"/>
</dbReference>